<comment type="caution">
    <text evidence="3">The sequence shown here is derived from an EMBL/GenBank/DDBJ whole genome shotgun (WGS) entry which is preliminary data.</text>
</comment>
<organism evidence="3 4">
    <name type="scientific">Drechslerella dactyloides</name>
    <name type="common">Nematode-trapping fungus</name>
    <name type="synonym">Arthrobotrys dactyloides</name>
    <dbReference type="NCBI Taxonomy" id="74499"/>
    <lineage>
        <taxon>Eukaryota</taxon>
        <taxon>Fungi</taxon>
        <taxon>Dikarya</taxon>
        <taxon>Ascomycota</taxon>
        <taxon>Pezizomycotina</taxon>
        <taxon>Orbiliomycetes</taxon>
        <taxon>Orbiliales</taxon>
        <taxon>Orbiliaceae</taxon>
        <taxon>Drechslerella</taxon>
    </lineage>
</organism>
<keyword evidence="4" id="KW-1185">Reference proteome</keyword>
<evidence type="ECO:0000256" key="2">
    <source>
        <dbReference type="SAM" id="Phobius"/>
    </source>
</evidence>
<keyword evidence="2" id="KW-0812">Transmembrane</keyword>
<gene>
    <name evidence="3" type="ORF">Dda_7109</name>
</gene>
<sequence length="92" mass="10583">MVQAFNQVQVKAARYQGNPGHGRVSRGSKHSHSAQEDYKRMIKSALICITSFGLPTVHGLLFGAILWLNTLWRRRETICQIKRMNRNRAFTQ</sequence>
<dbReference type="EMBL" id="JAQGDS010000009">
    <property type="protein sequence ID" value="KAJ6258190.1"/>
    <property type="molecule type" value="Genomic_DNA"/>
</dbReference>
<keyword evidence="2" id="KW-0472">Membrane</keyword>
<proteinExistence type="predicted"/>
<dbReference type="Proteomes" id="UP001221413">
    <property type="component" value="Unassembled WGS sequence"/>
</dbReference>
<protein>
    <recommendedName>
        <fullName evidence="5">Transmembrane protein</fullName>
    </recommendedName>
</protein>
<name>A0AAD6NH60_DREDA</name>
<feature type="transmembrane region" description="Helical" evidence="2">
    <location>
        <begin position="45"/>
        <end position="68"/>
    </location>
</feature>
<evidence type="ECO:0000313" key="4">
    <source>
        <dbReference type="Proteomes" id="UP001221413"/>
    </source>
</evidence>
<evidence type="ECO:0008006" key="5">
    <source>
        <dbReference type="Google" id="ProtNLM"/>
    </source>
</evidence>
<feature type="region of interest" description="Disordered" evidence="1">
    <location>
        <begin position="13"/>
        <end position="36"/>
    </location>
</feature>
<dbReference type="AlphaFoldDB" id="A0AAD6NH60"/>
<accession>A0AAD6NH60</accession>
<evidence type="ECO:0000256" key="1">
    <source>
        <dbReference type="SAM" id="MobiDB-lite"/>
    </source>
</evidence>
<keyword evidence="2" id="KW-1133">Transmembrane helix</keyword>
<feature type="compositionally biased region" description="Basic residues" evidence="1">
    <location>
        <begin position="23"/>
        <end position="32"/>
    </location>
</feature>
<reference evidence="3" key="1">
    <citation type="submission" date="2023-01" db="EMBL/GenBank/DDBJ databases">
        <title>The chitinases involved in constricting ring structure development in the nematode-trapping fungus Drechslerella dactyloides.</title>
        <authorList>
            <person name="Wang R."/>
            <person name="Zhang L."/>
            <person name="Tang P."/>
            <person name="Li S."/>
            <person name="Liang L."/>
        </authorList>
    </citation>
    <scope>NUCLEOTIDE SEQUENCE</scope>
    <source>
        <strain evidence="3">YMF1.00031</strain>
    </source>
</reference>
<evidence type="ECO:0000313" key="3">
    <source>
        <dbReference type="EMBL" id="KAJ6258190.1"/>
    </source>
</evidence>